<evidence type="ECO:0000256" key="2">
    <source>
        <dbReference type="ARBA" id="ARBA00023163"/>
    </source>
</evidence>
<dbReference type="EMBL" id="JAVDUM010000001">
    <property type="protein sequence ID" value="MDR6865756.1"/>
    <property type="molecule type" value="Genomic_DNA"/>
</dbReference>
<keyword evidence="2" id="KW-0804">Transcription</keyword>
<dbReference type="InterPro" id="IPR026881">
    <property type="entry name" value="WYL_dom"/>
</dbReference>
<protein>
    <submittedName>
        <fullName evidence="5">DNA-binding transcriptional regulator YafY</fullName>
    </submittedName>
</protein>
<sequence>MTERASRLLALLSFFQARRDWSGHALAERLGVGERTIRRDVELLRTMGYDVEASKGPDGGYRLGAGREIPPLLFDDDQAVAVALALQSAPAIGVDVGDAAERALSTLRQVMPSHLRHRLDRIRFLGEPAPERVAPETLAAVSDAVRDRMTLRFDYGTADAPPRRTQPHSVIARDGRWYLIAWDVDREDWRVFRLDRMRPRSPAGPSFPSRPIPGGDARAYLRARFKGAEMDRWPCIGTVVVDLPVAEVARWVTDDGGVEELPDGRSSVTLGSWSWTALLAQVLRFDAAFTIIDPPALRQAADALATRLSASTSTPASSSASPSAPAADPLAGVGGRS</sequence>
<comment type="caution">
    <text evidence="5">The sequence shown here is derived from an EMBL/GenBank/DDBJ whole genome shotgun (WGS) entry which is preliminary data.</text>
</comment>
<dbReference type="InterPro" id="IPR057727">
    <property type="entry name" value="WCX_dom"/>
</dbReference>
<dbReference type="PIRSF" id="PIRSF016838">
    <property type="entry name" value="PafC"/>
    <property type="match status" value="1"/>
</dbReference>
<reference evidence="5 6" key="1">
    <citation type="submission" date="2023-07" db="EMBL/GenBank/DDBJ databases">
        <title>Sorghum-associated microbial communities from plants grown in Nebraska, USA.</title>
        <authorList>
            <person name="Schachtman D."/>
        </authorList>
    </citation>
    <scope>NUCLEOTIDE SEQUENCE [LARGE SCALE GENOMIC DNA]</scope>
    <source>
        <strain evidence="5 6">2980</strain>
    </source>
</reference>
<accession>A0ABU1S825</accession>
<dbReference type="Pfam" id="PF08279">
    <property type="entry name" value="HTH_11"/>
    <property type="match status" value="1"/>
</dbReference>
<keyword evidence="6" id="KW-1185">Reference proteome</keyword>
<evidence type="ECO:0000313" key="5">
    <source>
        <dbReference type="EMBL" id="MDR6865756.1"/>
    </source>
</evidence>
<dbReference type="InterPro" id="IPR051534">
    <property type="entry name" value="CBASS_pafABC_assoc_protein"/>
</dbReference>
<dbReference type="PROSITE" id="PS52050">
    <property type="entry name" value="WYL"/>
    <property type="match status" value="1"/>
</dbReference>
<organism evidence="5 6">
    <name type="scientific">Microbacterium resistens</name>
    <dbReference type="NCBI Taxonomy" id="156977"/>
    <lineage>
        <taxon>Bacteria</taxon>
        <taxon>Bacillati</taxon>
        <taxon>Actinomycetota</taxon>
        <taxon>Actinomycetes</taxon>
        <taxon>Micrococcales</taxon>
        <taxon>Microbacteriaceae</taxon>
        <taxon>Microbacterium</taxon>
    </lineage>
</organism>
<feature type="compositionally biased region" description="Low complexity" evidence="3">
    <location>
        <begin position="308"/>
        <end position="331"/>
    </location>
</feature>
<dbReference type="InterPro" id="IPR036388">
    <property type="entry name" value="WH-like_DNA-bd_sf"/>
</dbReference>
<dbReference type="Gene3D" id="1.10.10.10">
    <property type="entry name" value="Winged helix-like DNA-binding domain superfamily/Winged helix DNA-binding domain"/>
    <property type="match status" value="1"/>
</dbReference>
<keyword evidence="5" id="KW-0238">DNA-binding</keyword>
<evidence type="ECO:0000256" key="1">
    <source>
        <dbReference type="ARBA" id="ARBA00023015"/>
    </source>
</evidence>
<name>A0ABU1S825_9MICO</name>
<dbReference type="InterPro" id="IPR013196">
    <property type="entry name" value="HTH_11"/>
</dbReference>
<dbReference type="SUPFAM" id="SSF46785">
    <property type="entry name" value="Winged helix' DNA-binding domain"/>
    <property type="match status" value="1"/>
</dbReference>
<dbReference type="RefSeq" id="WP_310016858.1">
    <property type="nucleotide sequence ID" value="NZ_JAVDUM010000001.1"/>
</dbReference>
<dbReference type="InterPro" id="IPR001034">
    <property type="entry name" value="DeoR_HTH"/>
</dbReference>
<evidence type="ECO:0000256" key="3">
    <source>
        <dbReference type="SAM" id="MobiDB-lite"/>
    </source>
</evidence>
<dbReference type="Pfam" id="PF13280">
    <property type="entry name" value="WYL"/>
    <property type="match status" value="1"/>
</dbReference>
<dbReference type="InterPro" id="IPR036390">
    <property type="entry name" value="WH_DNA-bd_sf"/>
</dbReference>
<dbReference type="PROSITE" id="PS51000">
    <property type="entry name" value="HTH_DEOR_2"/>
    <property type="match status" value="1"/>
</dbReference>
<dbReference type="Pfam" id="PF25583">
    <property type="entry name" value="WCX"/>
    <property type="match status" value="1"/>
</dbReference>
<keyword evidence="1" id="KW-0805">Transcription regulation</keyword>
<feature type="domain" description="HTH deoR-type" evidence="4">
    <location>
        <begin position="4"/>
        <end position="59"/>
    </location>
</feature>
<dbReference type="PANTHER" id="PTHR34580">
    <property type="match status" value="1"/>
</dbReference>
<dbReference type="Proteomes" id="UP001259347">
    <property type="component" value="Unassembled WGS sequence"/>
</dbReference>
<evidence type="ECO:0000259" key="4">
    <source>
        <dbReference type="PROSITE" id="PS51000"/>
    </source>
</evidence>
<dbReference type="InterPro" id="IPR028349">
    <property type="entry name" value="PafC-like"/>
</dbReference>
<dbReference type="PANTHER" id="PTHR34580:SF3">
    <property type="entry name" value="PROTEIN PAFB"/>
    <property type="match status" value="1"/>
</dbReference>
<dbReference type="GO" id="GO:0003677">
    <property type="term" value="F:DNA binding"/>
    <property type="evidence" value="ECO:0007669"/>
    <property type="project" value="UniProtKB-KW"/>
</dbReference>
<gene>
    <name evidence="5" type="ORF">J2Y69_000338</name>
</gene>
<evidence type="ECO:0000313" key="6">
    <source>
        <dbReference type="Proteomes" id="UP001259347"/>
    </source>
</evidence>
<feature type="region of interest" description="Disordered" evidence="3">
    <location>
        <begin position="308"/>
        <end position="337"/>
    </location>
</feature>
<proteinExistence type="predicted"/>